<protein>
    <submittedName>
        <fullName evidence="6">PucR family transcriptional regulator</fullName>
    </submittedName>
</protein>
<evidence type="ECO:0000259" key="4">
    <source>
        <dbReference type="Pfam" id="PF13556"/>
    </source>
</evidence>
<accession>A0ABW6L2S6</accession>
<dbReference type="InterPro" id="IPR012914">
    <property type="entry name" value="PucR_dom"/>
</dbReference>
<proteinExistence type="inferred from homology"/>
<evidence type="ECO:0000259" key="3">
    <source>
        <dbReference type="Pfam" id="PF07905"/>
    </source>
</evidence>
<organism evidence="6 7">
    <name type="scientific">Streptomyces kebangsaanensis</name>
    <dbReference type="NCBI Taxonomy" id="864058"/>
    <lineage>
        <taxon>Bacteria</taxon>
        <taxon>Bacillati</taxon>
        <taxon>Actinomycetota</taxon>
        <taxon>Actinomycetes</taxon>
        <taxon>Kitasatosporales</taxon>
        <taxon>Streptomycetaceae</taxon>
        <taxon>Streptomyces</taxon>
    </lineage>
</organism>
<feature type="domain" description="Purine catabolism PurC-like" evidence="3">
    <location>
        <begin position="8"/>
        <end position="129"/>
    </location>
</feature>
<dbReference type="Pfam" id="PF17853">
    <property type="entry name" value="GGDEF_2"/>
    <property type="match status" value="1"/>
</dbReference>
<comment type="similarity">
    <text evidence="1">Belongs to the CdaR family.</text>
</comment>
<dbReference type="EMBL" id="JBIAFJ010000053">
    <property type="protein sequence ID" value="MFE9174401.1"/>
    <property type="molecule type" value="Genomic_DNA"/>
</dbReference>
<dbReference type="InterPro" id="IPR025736">
    <property type="entry name" value="PucR_C-HTH_dom"/>
</dbReference>
<dbReference type="Pfam" id="PF07905">
    <property type="entry name" value="PucR"/>
    <property type="match status" value="1"/>
</dbReference>
<name>A0ABW6L2S6_9ACTN</name>
<reference evidence="6 7" key="1">
    <citation type="submission" date="2024-10" db="EMBL/GenBank/DDBJ databases">
        <title>The Natural Products Discovery Center: Release of the First 8490 Sequenced Strains for Exploring Actinobacteria Biosynthetic Diversity.</title>
        <authorList>
            <person name="Kalkreuter E."/>
            <person name="Kautsar S.A."/>
            <person name="Yang D."/>
            <person name="Bader C.D."/>
            <person name="Teijaro C.N."/>
            <person name="Fluegel L."/>
            <person name="Davis C.M."/>
            <person name="Simpson J.R."/>
            <person name="Lauterbach L."/>
            <person name="Steele A.D."/>
            <person name="Gui C."/>
            <person name="Meng S."/>
            <person name="Li G."/>
            <person name="Viehrig K."/>
            <person name="Ye F."/>
            <person name="Su P."/>
            <person name="Kiefer A.F."/>
            <person name="Nichols A."/>
            <person name="Cepeda A.J."/>
            <person name="Yan W."/>
            <person name="Fan B."/>
            <person name="Jiang Y."/>
            <person name="Adhikari A."/>
            <person name="Zheng C.-J."/>
            <person name="Schuster L."/>
            <person name="Cowan T.M."/>
            <person name="Smanski M.J."/>
            <person name="Chevrette M.G."/>
            <person name="De Carvalho L.P.S."/>
            <person name="Shen B."/>
        </authorList>
    </citation>
    <scope>NUCLEOTIDE SEQUENCE [LARGE SCALE GENOMIC DNA]</scope>
    <source>
        <strain evidence="6 7">NPDC007147</strain>
    </source>
</reference>
<dbReference type="RefSeq" id="WP_388354255.1">
    <property type="nucleotide sequence ID" value="NZ_JBIAFJ010000053.1"/>
</dbReference>
<feature type="region of interest" description="Disordered" evidence="2">
    <location>
        <begin position="184"/>
        <end position="206"/>
    </location>
</feature>
<evidence type="ECO:0000256" key="2">
    <source>
        <dbReference type="SAM" id="MobiDB-lite"/>
    </source>
</evidence>
<feature type="domain" description="PucR C-terminal helix-turn-helix" evidence="4">
    <location>
        <begin position="448"/>
        <end position="506"/>
    </location>
</feature>
<keyword evidence="7" id="KW-1185">Reference proteome</keyword>
<dbReference type="Gene3D" id="1.10.10.2840">
    <property type="entry name" value="PucR C-terminal helix-turn-helix domain"/>
    <property type="match status" value="1"/>
</dbReference>
<dbReference type="Proteomes" id="UP001601197">
    <property type="component" value="Unassembled WGS sequence"/>
</dbReference>
<dbReference type="InterPro" id="IPR041522">
    <property type="entry name" value="CdaR_GGDEF"/>
</dbReference>
<dbReference type="InterPro" id="IPR042070">
    <property type="entry name" value="PucR_C-HTH_sf"/>
</dbReference>
<dbReference type="InterPro" id="IPR051448">
    <property type="entry name" value="CdaR-like_regulators"/>
</dbReference>
<dbReference type="PANTHER" id="PTHR33744">
    <property type="entry name" value="CARBOHYDRATE DIACID REGULATOR"/>
    <property type="match status" value="1"/>
</dbReference>
<evidence type="ECO:0000313" key="7">
    <source>
        <dbReference type="Proteomes" id="UP001601197"/>
    </source>
</evidence>
<comment type="caution">
    <text evidence="6">The sequence shown here is derived from an EMBL/GenBank/DDBJ whole genome shotgun (WGS) entry which is preliminary data.</text>
</comment>
<evidence type="ECO:0000256" key="1">
    <source>
        <dbReference type="ARBA" id="ARBA00006754"/>
    </source>
</evidence>
<gene>
    <name evidence="6" type="ORF">ACFYNZ_34040</name>
</gene>
<evidence type="ECO:0000259" key="5">
    <source>
        <dbReference type="Pfam" id="PF17853"/>
    </source>
</evidence>
<dbReference type="PANTHER" id="PTHR33744:SF1">
    <property type="entry name" value="DNA-BINDING TRANSCRIPTIONAL ACTIVATOR ADER"/>
    <property type="match status" value="1"/>
</dbReference>
<evidence type="ECO:0000313" key="6">
    <source>
        <dbReference type="EMBL" id="MFE9174401.1"/>
    </source>
</evidence>
<dbReference type="Pfam" id="PF13556">
    <property type="entry name" value="HTH_30"/>
    <property type="match status" value="1"/>
</dbReference>
<sequence>MQMTLARVLEHPSLAPARPLLRTGTHGLTRPVRWIHSSEVIDIAPLLRGGELLLTGGTALAAAAPEEQRRYIRDLAAHAVAGVAIEAGPHGLGLPAPLLEEAEALDFPVVELRRVVPFVAVAEAVNSALVNASVTRLRDAGELTHRLSGILADGGGVREVLEELVRHTGTAAVLFDRAGAVIASRSPDETGQGPDETGQIPDAPGPLGSVGVHITVRGAHIATLVLYPATAAAEPDEEALQLAQERAAEALQLALLRSRPPSARDFAAAELVRLAASGTTPARIRQLGPAVGFEADAPVLGLAARAVTGAPDLTRLDGVLRRHGLTAVAVPAPLELHALVSLRDRRRAALARAEVLHGLREWNAGRDVTVTVGPVLPSLAGAPASLGAAVECLELRSAGAPVGLVVDATEWSIERLVAGDDARAAVGQLVQEQLGMVLALREQQRRPLLATLEAYFATGCNKTRTAAELHLQRQSLYARLERAFDVLGGDPTGTPRALPLHLALRLYRRLD</sequence>
<feature type="domain" description="CdaR GGDEF-like" evidence="5">
    <location>
        <begin position="278"/>
        <end position="395"/>
    </location>
</feature>